<dbReference type="Pfam" id="PF00258">
    <property type="entry name" value="Flavodoxin_1"/>
    <property type="match status" value="1"/>
</dbReference>
<comment type="caution">
    <text evidence="9">The sequence shown here is derived from an EMBL/GenBank/DDBJ whole genome shotgun (WGS) entry which is preliminary data.</text>
</comment>
<reference evidence="9 10" key="1">
    <citation type="journal article" date="2015" name="Genome Announc.">
        <title>Expanding the biotechnology potential of lactobacilli through comparative genomics of 213 strains and associated genera.</title>
        <authorList>
            <person name="Sun Z."/>
            <person name="Harris H.M."/>
            <person name="McCann A."/>
            <person name="Guo C."/>
            <person name="Argimon S."/>
            <person name="Zhang W."/>
            <person name="Yang X."/>
            <person name="Jeffery I.B."/>
            <person name="Cooney J.C."/>
            <person name="Kagawa T.F."/>
            <person name="Liu W."/>
            <person name="Song Y."/>
            <person name="Salvetti E."/>
            <person name="Wrobel A."/>
            <person name="Rasinkangas P."/>
            <person name="Parkhill J."/>
            <person name="Rea M.C."/>
            <person name="O'Sullivan O."/>
            <person name="Ritari J."/>
            <person name="Douillard F.P."/>
            <person name="Paul Ross R."/>
            <person name="Yang R."/>
            <person name="Briner A.E."/>
            <person name="Felis G.E."/>
            <person name="de Vos W.M."/>
            <person name="Barrangou R."/>
            <person name="Klaenhammer T.R."/>
            <person name="Caufield P.W."/>
            <person name="Cui Y."/>
            <person name="Zhang H."/>
            <person name="O'Toole P.W."/>
        </authorList>
    </citation>
    <scope>NUCLEOTIDE SEQUENCE [LARGE SCALE GENOMIC DNA]</scope>
    <source>
        <strain evidence="9 10">DSM 20014</strain>
    </source>
</reference>
<evidence type="ECO:0000313" key="9">
    <source>
        <dbReference type="EMBL" id="KRN77557.1"/>
    </source>
</evidence>
<dbReference type="InterPro" id="IPR050619">
    <property type="entry name" value="Flavodoxin"/>
</dbReference>
<keyword evidence="7" id="KW-0249">Electron transport</keyword>
<dbReference type="InterPro" id="IPR008254">
    <property type="entry name" value="Flavodoxin/NO_synth"/>
</dbReference>
<evidence type="ECO:0000256" key="2">
    <source>
        <dbReference type="ARBA" id="ARBA00003297"/>
    </source>
</evidence>
<gene>
    <name evidence="9" type="ORF">IV67_GL001616</name>
</gene>
<dbReference type="STRING" id="1620.IV67_GL001616"/>
<proteinExistence type="inferred from homology"/>
<evidence type="ECO:0000256" key="1">
    <source>
        <dbReference type="ARBA" id="ARBA00001917"/>
    </source>
</evidence>
<evidence type="ECO:0000259" key="8">
    <source>
        <dbReference type="PROSITE" id="PS50902"/>
    </source>
</evidence>
<evidence type="ECO:0000256" key="7">
    <source>
        <dbReference type="ARBA" id="ARBA00022982"/>
    </source>
</evidence>
<dbReference type="EMBL" id="JQCD01000018">
    <property type="protein sequence ID" value="KRN77557.1"/>
    <property type="molecule type" value="Genomic_DNA"/>
</dbReference>
<dbReference type="AlphaFoldDB" id="A0A0R2JQ67"/>
<dbReference type="PANTHER" id="PTHR42809:SF1">
    <property type="entry name" value="FLAVODOXIN 1"/>
    <property type="match status" value="1"/>
</dbReference>
<dbReference type="SUPFAM" id="SSF52218">
    <property type="entry name" value="Flavoproteins"/>
    <property type="match status" value="1"/>
</dbReference>
<evidence type="ECO:0000256" key="4">
    <source>
        <dbReference type="ARBA" id="ARBA00022448"/>
    </source>
</evidence>
<keyword evidence="4" id="KW-0813">Transport</keyword>
<dbReference type="PROSITE" id="PS50902">
    <property type="entry name" value="FLAVODOXIN_LIKE"/>
    <property type="match status" value="1"/>
</dbReference>
<comment type="function">
    <text evidence="2">Low-potential electron donor to a number of redox enzymes.</text>
</comment>
<dbReference type="Proteomes" id="UP000051673">
    <property type="component" value="Unassembled WGS sequence"/>
</dbReference>
<evidence type="ECO:0000313" key="10">
    <source>
        <dbReference type="Proteomes" id="UP000051673"/>
    </source>
</evidence>
<organism evidence="9 10">
    <name type="scientific">Weissella minor</name>
    <dbReference type="NCBI Taxonomy" id="1620"/>
    <lineage>
        <taxon>Bacteria</taxon>
        <taxon>Bacillati</taxon>
        <taxon>Bacillota</taxon>
        <taxon>Bacilli</taxon>
        <taxon>Lactobacillales</taxon>
        <taxon>Lactobacillaceae</taxon>
        <taxon>Weissella</taxon>
    </lineage>
</organism>
<dbReference type="PANTHER" id="PTHR42809">
    <property type="entry name" value="FLAVODOXIN 2"/>
    <property type="match status" value="1"/>
</dbReference>
<feature type="domain" description="Flavodoxin-like" evidence="8">
    <location>
        <begin position="1"/>
        <end position="142"/>
    </location>
</feature>
<keyword evidence="10" id="KW-1185">Reference proteome</keyword>
<evidence type="ECO:0000256" key="6">
    <source>
        <dbReference type="ARBA" id="ARBA00022643"/>
    </source>
</evidence>
<protein>
    <submittedName>
        <fullName evidence="9">Probabale flavodoxin</fullName>
    </submittedName>
</protein>
<accession>A0A0R2JQ67</accession>
<name>A0A0R2JQ67_9LACO</name>
<keyword evidence="5" id="KW-0285">Flavoprotein</keyword>
<comment type="similarity">
    <text evidence="3">Belongs to the flavodoxin family.</text>
</comment>
<sequence length="145" mass="15720">MFATITGNNEAVANLIIDDLNAAPTDIDLKKEQIELVDAKTIAKDNVDLLILVPYTFDLGSIPDEALDFYEDLADTDLTGIVFGVAGSGDDFYGDDYCTAVDTFETRLLETGASKGADSVKINLYPDAADAEHLQTFTQNLLTKF</sequence>
<dbReference type="Gene3D" id="3.40.50.360">
    <property type="match status" value="1"/>
</dbReference>
<evidence type="ECO:0000256" key="5">
    <source>
        <dbReference type="ARBA" id="ARBA00022630"/>
    </source>
</evidence>
<dbReference type="GO" id="GO:0010181">
    <property type="term" value="F:FMN binding"/>
    <property type="evidence" value="ECO:0007669"/>
    <property type="project" value="InterPro"/>
</dbReference>
<evidence type="ECO:0000256" key="3">
    <source>
        <dbReference type="ARBA" id="ARBA00005267"/>
    </source>
</evidence>
<comment type="cofactor">
    <cofactor evidence="1">
        <name>FMN</name>
        <dbReference type="ChEBI" id="CHEBI:58210"/>
    </cofactor>
</comment>
<dbReference type="PATRIC" id="fig|1620.3.peg.1651"/>
<keyword evidence="6" id="KW-0288">FMN</keyword>
<dbReference type="GO" id="GO:0016651">
    <property type="term" value="F:oxidoreductase activity, acting on NAD(P)H"/>
    <property type="evidence" value="ECO:0007669"/>
    <property type="project" value="UniProtKB-ARBA"/>
</dbReference>
<dbReference type="InterPro" id="IPR029039">
    <property type="entry name" value="Flavoprotein-like_sf"/>
</dbReference>